<dbReference type="Proteomes" id="UP001642540">
    <property type="component" value="Unassembled WGS sequence"/>
</dbReference>
<evidence type="ECO:0000313" key="3">
    <source>
        <dbReference type="EMBL" id="CAL8126404.1"/>
    </source>
</evidence>
<feature type="transmembrane region" description="Helical" evidence="2">
    <location>
        <begin position="150"/>
        <end position="174"/>
    </location>
</feature>
<protein>
    <submittedName>
        <fullName evidence="3">Uncharacterized protein</fullName>
    </submittedName>
</protein>
<accession>A0ABP1RFW5</accession>
<evidence type="ECO:0000256" key="2">
    <source>
        <dbReference type="SAM" id="Phobius"/>
    </source>
</evidence>
<name>A0ABP1RFW5_9HEXA</name>
<proteinExistence type="predicted"/>
<feature type="transmembrane region" description="Helical" evidence="2">
    <location>
        <begin position="12"/>
        <end position="34"/>
    </location>
</feature>
<feature type="transmembrane region" description="Helical" evidence="2">
    <location>
        <begin position="117"/>
        <end position="138"/>
    </location>
</feature>
<keyword evidence="2" id="KW-1133">Transmembrane helix</keyword>
<feature type="region of interest" description="Disordered" evidence="1">
    <location>
        <begin position="188"/>
        <end position="236"/>
    </location>
</feature>
<keyword evidence="2" id="KW-0812">Transmembrane</keyword>
<dbReference type="EMBL" id="CAXLJM020000072">
    <property type="protein sequence ID" value="CAL8126404.1"/>
    <property type="molecule type" value="Genomic_DNA"/>
</dbReference>
<comment type="caution">
    <text evidence="3">The sequence shown here is derived from an EMBL/GenBank/DDBJ whole genome shotgun (WGS) entry which is preliminary data.</text>
</comment>
<evidence type="ECO:0000313" key="4">
    <source>
        <dbReference type="Proteomes" id="UP001642540"/>
    </source>
</evidence>
<gene>
    <name evidence="3" type="ORF">ODALV1_LOCUS21383</name>
</gene>
<evidence type="ECO:0000256" key="1">
    <source>
        <dbReference type="SAM" id="MobiDB-lite"/>
    </source>
</evidence>
<organism evidence="3 4">
    <name type="scientific">Orchesella dallaii</name>
    <dbReference type="NCBI Taxonomy" id="48710"/>
    <lineage>
        <taxon>Eukaryota</taxon>
        <taxon>Metazoa</taxon>
        <taxon>Ecdysozoa</taxon>
        <taxon>Arthropoda</taxon>
        <taxon>Hexapoda</taxon>
        <taxon>Collembola</taxon>
        <taxon>Entomobryomorpha</taxon>
        <taxon>Entomobryoidea</taxon>
        <taxon>Orchesellidae</taxon>
        <taxon>Orchesellinae</taxon>
        <taxon>Orchesella</taxon>
    </lineage>
</organism>
<feature type="transmembrane region" description="Helical" evidence="2">
    <location>
        <begin position="88"/>
        <end position="110"/>
    </location>
</feature>
<sequence length="236" mass="26471">MFFEYLNRYQRRIAASSILVLGIVQLCVDSWALVKIQEHEELVMFLFGTAMPKSMLNELTYQQAMSRFLRLKINLSKDLLEILDKLRIAVVLGIVAGILQLFSSASVIISKGTTVDIFWLVLNLIVSVLLSVAVPFIAINMVRDVPYHQILLTVTAVNLFILAHIWIINFIAVVNTMCCGGEKSQTSSAENIVQGETRRASRTIAEEETPTPTLSTSREPRPRPTRPSLPILQRST</sequence>
<keyword evidence="4" id="KW-1185">Reference proteome</keyword>
<reference evidence="3 4" key="1">
    <citation type="submission" date="2024-08" db="EMBL/GenBank/DDBJ databases">
        <authorList>
            <person name="Cucini C."/>
            <person name="Frati F."/>
        </authorList>
    </citation>
    <scope>NUCLEOTIDE SEQUENCE [LARGE SCALE GENOMIC DNA]</scope>
</reference>
<keyword evidence="2" id="KW-0472">Membrane</keyword>